<dbReference type="KEGG" id="mgg:MPLG2_1947"/>
<evidence type="ECO:0008006" key="3">
    <source>
        <dbReference type="Google" id="ProtNLM"/>
    </source>
</evidence>
<dbReference type="EMBL" id="LT985188">
    <property type="protein sequence ID" value="SPD86977.1"/>
    <property type="molecule type" value="Genomic_DNA"/>
</dbReference>
<dbReference type="Proteomes" id="UP000238164">
    <property type="component" value="Chromosome 1"/>
</dbReference>
<name>A0A2N9JHS1_9ACTN</name>
<organism evidence="1 2">
    <name type="scientific">Micropruina glycogenica</name>
    <dbReference type="NCBI Taxonomy" id="75385"/>
    <lineage>
        <taxon>Bacteria</taxon>
        <taxon>Bacillati</taxon>
        <taxon>Actinomycetota</taxon>
        <taxon>Actinomycetes</taxon>
        <taxon>Propionibacteriales</taxon>
        <taxon>Nocardioidaceae</taxon>
        <taxon>Micropruina</taxon>
    </lineage>
</organism>
<evidence type="ECO:0000313" key="1">
    <source>
        <dbReference type="EMBL" id="SPD86977.1"/>
    </source>
</evidence>
<dbReference type="RefSeq" id="WP_105185812.1">
    <property type="nucleotide sequence ID" value="NZ_BAAAGO010000032.1"/>
</dbReference>
<accession>A0A2N9JHS1</accession>
<proteinExistence type="predicted"/>
<keyword evidence="2" id="KW-1185">Reference proteome</keyword>
<evidence type="ECO:0000313" key="2">
    <source>
        <dbReference type="Proteomes" id="UP000238164"/>
    </source>
</evidence>
<dbReference type="AlphaFoldDB" id="A0A2N9JHS1"/>
<sequence length="200" mass="21763">MATDNRPPRRPAFRDPAVLELMGQASDPIARLHAAHETARVLVQTGRAGDDPATAERMLALVDEIGLSTLADLWASRPPRSLPGALWRLYFIREWMRTDAAGVGRVYAAGVRFTEPNHVVAGIDPPRPEDVRRIADDILRGAFTGDFAVALERAAAFCAVTSAGSAELDGRDHLLRAQRLQQMSADLSACAGLWRADSLR</sequence>
<reference evidence="1 2" key="1">
    <citation type="submission" date="2018-02" db="EMBL/GenBank/DDBJ databases">
        <authorList>
            <person name="Cohen D.B."/>
            <person name="Kent A.D."/>
        </authorList>
    </citation>
    <scope>NUCLEOTIDE SEQUENCE [LARGE SCALE GENOMIC DNA]</scope>
    <source>
        <strain evidence="1">1</strain>
    </source>
</reference>
<dbReference type="OrthoDB" id="5188280at2"/>
<gene>
    <name evidence="1" type="ORF">MPLG2_1947</name>
</gene>
<protein>
    <recommendedName>
        <fullName evidence="3">DNA-directed RNA polymerase subunit beta</fullName>
    </recommendedName>
</protein>